<evidence type="ECO:0000256" key="1">
    <source>
        <dbReference type="ARBA" id="ARBA00004389"/>
    </source>
</evidence>
<dbReference type="GO" id="GO:0030968">
    <property type="term" value="P:endoplasmic reticulum unfolded protein response"/>
    <property type="evidence" value="ECO:0007669"/>
    <property type="project" value="TreeGrafter"/>
</dbReference>
<evidence type="ECO:0000256" key="6">
    <source>
        <dbReference type="ARBA" id="ARBA00023136"/>
    </source>
</evidence>
<keyword evidence="3 7" id="KW-0812">Transmembrane</keyword>
<dbReference type="EMBL" id="KI926279">
    <property type="protein sequence ID" value="ETW38922.1"/>
    <property type="molecule type" value="Genomic_DNA"/>
</dbReference>
<evidence type="ECO:0000313" key="9">
    <source>
        <dbReference type="Proteomes" id="UP000030708"/>
    </source>
</evidence>
<sequence length="101" mass="11604">MDNIQDYIKKLKEKSFYKSIKKAQKRYKSNILNKMPSNRKITQKVEAFDSNVTKRGNVPPSLVKKGRKHPVGPILLVVFIFVVIGSVIVQMLSIIQKSKIF</sequence>
<feature type="transmembrane region" description="Helical" evidence="7">
    <location>
        <begin position="74"/>
        <end position="95"/>
    </location>
</feature>
<dbReference type="Pfam" id="PF06624">
    <property type="entry name" value="RAMP4"/>
    <property type="match status" value="1"/>
</dbReference>
<dbReference type="AlphaFoldDB" id="A0A024WDV0"/>
<organism evidence="8 9">
    <name type="scientific">Plasmodium falciparum Tanzania</name>
    <name type="common">2000708</name>
    <dbReference type="NCBI Taxonomy" id="1036725"/>
    <lineage>
        <taxon>Eukaryota</taxon>
        <taxon>Sar</taxon>
        <taxon>Alveolata</taxon>
        <taxon>Apicomplexa</taxon>
        <taxon>Aconoidasida</taxon>
        <taxon>Haemosporida</taxon>
        <taxon>Plasmodiidae</taxon>
        <taxon>Plasmodium</taxon>
        <taxon>Plasmodium (Laverania)</taxon>
    </lineage>
</organism>
<keyword evidence="6 7" id="KW-0472">Membrane</keyword>
<dbReference type="GO" id="GO:0005789">
    <property type="term" value="C:endoplasmic reticulum membrane"/>
    <property type="evidence" value="ECO:0007669"/>
    <property type="project" value="UniProtKB-SubCell"/>
</dbReference>
<evidence type="ECO:0000256" key="3">
    <source>
        <dbReference type="ARBA" id="ARBA00022692"/>
    </source>
</evidence>
<comment type="similarity">
    <text evidence="2">Belongs to the RAMP4 family.</text>
</comment>
<dbReference type="PANTHER" id="PTHR15601">
    <property type="entry name" value="STRESS ASSOCIATED ENDOPLASMIC RETICULUM PROTEIN SERP1/RAMP4"/>
    <property type="match status" value="1"/>
</dbReference>
<comment type="subcellular location">
    <subcellularLocation>
        <location evidence="1">Endoplasmic reticulum membrane</location>
        <topology evidence="1">Single-pass membrane protein</topology>
    </subcellularLocation>
</comment>
<evidence type="ECO:0000256" key="2">
    <source>
        <dbReference type="ARBA" id="ARBA00005500"/>
    </source>
</evidence>
<gene>
    <name evidence="8" type="ORF">PFTANZ_00399</name>
</gene>
<dbReference type="Proteomes" id="UP000030708">
    <property type="component" value="Unassembled WGS sequence"/>
</dbReference>
<reference evidence="8 9" key="2">
    <citation type="submission" date="2013-02" db="EMBL/GenBank/DDBJ databases">
        <title>The Genome Sequence of Plasmodium falciparum Tanzania (2000708).</title>
        <authorList>
            <consortium name="The Broad Institute Genome Sequencing Platform"/>
            <consortium name="The Broad Institute Genome Sequencing Center for Infectious Disease"/>
            <person name="Neafsey D."/>
            <person name="Cheeseman I."/>
            <person name="Volkman S."/>
            <person name="Adams J."/>
            <person name="Walker B."/>
            <person name="Young S.K."/>
            <person name="Zeng Q."/>
            <person name="Gargeya S."/>
            <person name="Fitzgerald M."/>
            <person name="Haas B."/>
            <person name="Abouelleil A."/>
            <person name="Alvarado L."/>
            <person name="Arachchi H.M."/>
            <person name="Berlin A.M."/>
            <person name="Chapman S.B."/>
            <person name="Dewar J."/>
            <person name="Goldberg J."/>
            <person name="Griggs A."/>
            <person name="Gujja S."/>
            <person name="Hansen M."/>
            <person name="Howarth C."/>
            <person name="Imamovic A."/>
            <person name="Larimer J."/>
            <person name="McCowan C."/>
            <person name="Murphy C."/>
            <person name="Neiman D."/>
            <person name="Pearson M."/>
            <person name="Priest M."/>
            <person name="Roberts A."/>
            <person name="Saif S."/>
            <person name="Shea T."/>
            <person name="Sisk P."/>
            <person name="Sykes S."/>
            <person name="Wortman J."/>
            <person name="Nusbaum C."/>
            <person name="Birren B."/>
        </authorList>
    </citation>
    <scope>NUCLEOTIDE SEQUENCE [LARGE SCALE GENOMIC DNA]</scope>
    <source>
        <strain evidence="9">Tanzania (2000708)</strain>
    </source>
</reference>
<reference evidence="8 9" key="1">
    <citation type="submission" date="2013-02" db="EMBL/GenBank/DDBJ databases">
        <title>The Genome Annotation of Plasmodium falciparum Tanzania (2000708).</title>
        <authorList>
            <consortium name="The Broad Institute Genome Sequencing Platform"/>
            <consortium name="The Broad Institute Genome Sequencing Center for Infectious Disease"/>
            <person name="Neafsey D."/>
            <person name="Hoffman S."/>
            <person name="Volkman S."/>
            <person name="Rosenthal P."/>
            <person name="Walker B."/>
            <person name="Young S.K."/>
            <person name="Zeng Q."/>
            <person name="Gargeya S."/>
            <person name="Fitzgerald M."/>
            <person name="Haas B."/>
            <person name="Abouelleil A."/>
            <person name="Allen A.W."/>
            <person name="Alvarado L."/>
            <person name="Arachchi H.M."/>
            <person name="Berlin A.M."/>
            <person name="Chapman S.B."/>
            <person name="Gainer-Dewar J."/>
            <person name="Goldberg J."/>
            <person name="Griggs A."/>
            <person name="Gujja S."/>
            <person name="Hansen M."/>
            <person name="Howarth C."/>
            <person name="Imamovic A."/>
            <person name="Ireland A."/>
            <person name="Larimer J."/>
            <person name="McCowan C."/>
            <person name="Murphy C."/>
            <person name="Pearson M."/>
            <person name="Poon T.W."/>
            <person name="Priest M."/>
            <person name="Roberts A."/>
            <person name="Saif S."/>
            <person name="Shea T."/>
            <person name="Sisk P."/>
            <person name="Sykes S."/>
            <person name="Wortman J."/>
            <person name="Nusbaum C."/>
            <person name="Birren B."/>
        </authorList>
    </citation>
    <scope>NUCLEOTIDE SEQUENCE [LARGE SCALE GENOMIC DNA]</scope>
    <source>
        <strain evidence="9">Tanzania (2000708)</strain>
    </source>
</reference>
<protein>
    <recommendedName>
        <fullName evidence="10">Ribosome associated membrane protein RAMP4</fullName>
    </recommendedName>
</protein>
<keyword evidence="5 7" id="KW-1133">Transmembrane helix</keyword>
<dbReference type="InterPro" id="IPR010580">
    <property type="entry name" value="ER_stress-assoc"/>
</dbReference>
<accession>A0A024WDV0</accession>
<evidence type="ECO:0000256" key="5">
    <source>
        <dbReference type="ARBA" id="ARBA00022989"/>
    </source>
</evidence>
<evidence type="ECO:0008006" key="10">
    <source>
        <dbReference type="Google" id="ProtNLM"/>
    </source>
</evidence>
<name>A0A024WDV0_PLAFA</name>
<dbReference type="eggNOG" id="KOG3491">
    <property type="taxonomic scope" value="Eukaryota"/>
</dbReference>
<dbReference type="OrthoDB" id="16679at2759"/>
<evidence type="ECO:0000313" key="8">
    <source>
        <dbReference type="EMBL" id="ETW38922.1"/>
    </source>
</evidence>
<evidence type="ECO:0000256" key="4">
    <source>
        <dbReference type="ARBA" id="ARBA00022824"/>
    </source>
</evidence>
<proteinExistence type="inferred from homology"/>
<evidence type="ECO:0000256" key="7">
    <source>
        <dbReference type="SAM" id="Phobius"/>
    </source>
</evidence>
<keyword evidence="4" id="KW-0256">Endoplasmic reticulum</keyword>
<dbReference type="PANTHER" id="PTHR15601:SF0">
    <property type="entry name" value="GEO09675P1"/>
    <property type="match status" value="1"/>
</dbReference>